<feature type="transmembrane region" description="Helical" evidence="13">
    <location>
        <begin position="391"/>
        <end position="413"/>
    </location>
</feature>
<dbReference type="AlphaFoldDB" id="A0A182QXE9"/>
<feature type="transmembrane region" description="Helical" evidence="13">
    <location>
        <begin position="353"/>
        <end position="379"/>
    </location>
</feature>
<evidence type="ECO:0000256" key="5">
    <source>
        <dbReference type="ARBA" id="ARBA00022692"/>
    </source>
</evidence>
<protein>
    <recommendedName>
        <fullName evidence="11">Facilitated trehalose transporter Tret1</fullName>
    </recommendedName>
</protein>
<dbReference type="Proteomes" id="UP000075886">
    <property type="component" value="Unassembled WGS sequence"/>
</dbReference>
<feature type="transmembrane region" description="Helical" evidence="13">
    <location>
        <begin position="253"/>
        <end position="274"/>
    </location>
</feature>
<evidence type="ECO:0000256" key="8">
    <source>
        <dbReference type="ARBA" id="ARBA00023180"/>
    </source>
</evidence>
<dbReference type="EMBL" id="AXCN02002516">
    <property type="status" value="NOT_ANNOTATED_CDS"/>
    <property type="molecule type" value="Genomic_DNA"/>
</dbReference>
<feature type="transmembrane region" description="Helical" evidence="13">
    <location>
        <begin position="294"/>
        <end position="313"/>
    </location>
</feature>
<evidence type="ECO:0000256" key="11">
    <source>
        <dbReference type="ARBA" id="ARBA00069106"/>
    </source>
</evidence>
<dbReference type="NCBIfam" id="TIGR00879">
    <property type="entry name" value="SP"/>
    <property type="match status" value="1"/>
</dbReference>
<accession>A0A182QXE9</accession>
<dbReference type="InterPro" id="IPR005828">
    <property type="entry name" value="MFS_sugar_transport-like"/>
</dbReference>
<dbReference type="InterPro" id="IPR050549">
    <property type="entry name" value="MFS_Trehalose_Transporter"/>
</dbReference>
<evidence type="ECO:0000313" key="15">
    <source>
        <dbReference type="EnsemblMetazoa" id="AFAF018791-PA"/>
    </source>
</evidence>
<dbReference type="SUPFAM" id="SSF103473">
    <property type="entry name" value="MFS general substrate transporter"/>
    <property type="match status" value="1"/>
</dbReference>
<comment type="similarity">
    <text evidence="9">Belongs to the major facilitator superfamily. Sugar transporter (TC 2.A.1.1) family. Trehalose transporter subfamily.</text>
</comment>
<evidence type="ECO:0000256" key="9">
    <source>
        <dbReference type="ARBA" id="ARBA00024348"/>
    </source>
</evidence>
<dbReference type="InterPro" id="IPR036259">
    <property type="entry name" value="MFS_trans_sf"/>
</dbReference>
<evidence type="ECO:0000256" key="13">
    <source>
        <dbReference type="SAM" id="Phobius"/>
    </source>
</evidence>
<keyword evidence="6 13" id="KW-1133">Transmembrane helix</keyword>
<comment type="function">
    <text evidence="10">High-capacity facilitative transporter for trehalose. Does not transport maltose, sucrose or lactose. Mediates the bidirectional transfer of trehalose. Responsible for the transport of trehalose synthesized in the fat body and the incorporation of trehalose into other tissues that require a carbon source, thereby regulating trehalose levels in the hemolymph.</text>
</comment>
<evidence type="ECO:0000256" key="1">
    <source>
        <dbReference type="ARBA" id="ARBA00004651"/>
    </source>
</evidence>
<evidence type="ECO:0000256" key="6">
    <source>
        <dbReference type="ARBA" id="ARBA00022989"/>
    </source>
</evidence>
<evidence type="ECO:0000256" key="12">
    <source>
        <dbReference type="RuleBase" id="RU003346"/>
    </source>
</evidence>
<feature type="transmembrane region" description="Helical" evidence="13">
    <location>
        <begin position="174"/>
        <end position="192"/>
    </location>
</feature>
<dbReference type="PROSITE" id="PS00217">
    <property type="entry name" value="SUGAR_TRANSPORT_2"/>
    <property type="match status" value="1"/>
</dbReference>
<dbReference type="STRING" id="69004.A0A182QXE9"/>
<feature type="transmembrane region" description="Helical" evidence="13">
    <location>
        <begin position="147"/>
        <end position="168"/>
    </location>
</feature>
<keyword evidence="16" id="KW-1185">Reference proteome</keyword>
<reference evidence="16" key="1">
    <citation type="submission" date="2014-01" db="EMBL/GenBank/DDBJ databases">
        <title>The Genome Sequence of Anopheles farauti FAR1 (V2).</title>
        <authorList>
            <consortium name="The Broad Institute Genomics Platform"/>
            <person name="Neafsey D.E."/>
            <person name="Besansky N."/>
            <person name="Howell P."/>
            <person name="Walton C."/>
            <person name="Young S.K."/>
            <person name="Zeng Q."/>
            <person name="Gargeya S."/>
            <person name="Fitzgerald M."/>
            <person name="Haas B."/>
            <person name="Abouelleil A."/>
            <person name="Allen A.W."/>
            <person name="Alvarado L."/>
            <person name="Arachchi H.M."/>
            <person name="Berlin A.M."/>
            <person name="Chapman S.B."/>
            <person name="Gainer-Dewar J."/>
            <person name="Goldberg J."/>
            <person name="Griggs A."/>
            <person name="Gujja S."/>
            <person name="Hansen M."/>
            <person name="Howarth C."/>
            <person name="Imamovic A."/>
            <person name="Ireland A."/>
            <person name="Larimer J."/>
            <person name="McCowan C."/>
            <person name="Murphy C."/>
            <person name="Pearson M."/>
            <person name="Poon T.W."/>
            <person name="Priest M."/>
            <person name="Roberts A."/>
            <person name="Saif S."/>
            <person name="Shea T."/>
            <person name="Sisk P."/>
            <person name="Sykes S."/>
            <person name="Wortman J."/>
            <person name="Nusbaum C."/>
            <person name="Birren B."/>
        </authorList>
    </citation>
    <scope>NUCLEOTIDE SEQUENCE [LARGE SCALE GENOMIC DNA]</scope>
    <source>
        <strain evidence="16">FAR1</strain>
    </source>
</reference>
<dbReference type="PRINTS" id="PR00171">
    <property type="entry name" value="SUGRTRNSPORT"/>
</dbReference>
<dbReference type="GO" id="GO:0015574">
    <property type="term" value="F:trehalose transmembrane transporter activity"/>
    <property type="evidence" value="ECO:0007669"/>
    <property type="project" value="UniProtKB-ARBA"/>
</dbReference>
<feature type="transmembrane region" description="Helical" evidence="13">
    <location>
        <begin position="17"/>
        <end position="41"/>
    </location>
</feature>
<name>A0A182QXE9_9DIPT</name>
<proteinExistence type="inferred from homology"/>
<evidence type="ECO:0000256" key="10">
    <source>
        <dbReference type="ARBA" id="ARBA00060205"/>
    </source>
</evidence>
<evidence type="ECO:0000256" key="4">
    <source>
        <dbReference type="ARBA" id="ARBA00022597"/>
    </source>
</evidence>
<dbReference type="VEuPathDB" id="VectorBase:AFAF018791"/>
<keyword evidence="8" id="KW-0325">Glycoprotein</keyword>
<feature type="transmembrane region" description="Helical" evidence="13">
    <location>
        <begin position="61"/>
        <end position="81"/>
    </location>
</feature>
<evidence type="ECO:0000256" key="3">
    <source>
        <dbReference type="ARBA" id="ARBA00022475"/>
    </source>
</evidence>
<evidence type="ECO:0000256" key="2">
    <source>
        <dbReference type="ARBA" id="ARBA00022448"/>
    </source>
</evidence>
<feature type="transmembrane region" description="Helical" evidence="13">
    <location>
        <begin position="320"/>
        <end position="341"/>
    </location>
</feature>
<keyword evidence="4" id="KW-0762">Sugar transport</keyword>
<dbReference type="PROSITE" id="PS00216">
    <property type="entry name" value="SUGAR_TRANSPORT_1"/>
    <property type="match status" value="1"/>
</dbReference>
<feature type="domain" description="Major facilitator superfamily (MFS) profile" evidence="14">
    <location>
        <begin position="19"/>
        <end position="445"/>
    </location>
</feature>
<dbReference type="Pfam" id="PF00083">
    <property type="entry name" value="Sugar_tr"/>
    <property type="match status" value="1"/>
</dbReference>
<feature type="transmembrane region" description="Helical" evidence="13">
    <location>
        <begin position="419"/>
        <end position="441"/>
    </location>
</feature>
<dbReference type="InterPro" id="IPR003663">
    <property type="entry name" value="Sugar/inositol_transpt"/>
</dbReference>
<comment type="subcellular location">
    <subcellularLocation>
        <location evidence="1">Cell membrane</location>
        <topology evidence="1">Multi-pass membrane protein</topology>
    </subcellularLocation>
</comment>
<sequence length="472" mass="51963">MTTSGWIVRLLRYRNEYLASIAATLSIFMVLCTNAWSSPALPKLLMEPNPPVSITAGESSWIVSVQSFGGIFGMLFAGLTIDRFGRKWPFLVSALPTIAGWIMIGLARNSLLLYVARVLFGVSYGAAYGIAPVYIGEIASDEVRGAVASFITLMAKLGILFVYSVGPYVPFETLAWVSMVGPVLFLGAFIWMPESPHYLIGRGRIEEARRCLQWLRRTELVEEELVATRKSIERSVSERTGTMRELFRPVYRNNLIIVLILAIGVQLSGMQAILSYAQSIFAKISTDLTDAEMSIVLGAVQMVTVLFPVFFADRIGRRPLMLWSAAGSFVGLLLGAVYFTVDAATDSDVSEYGWVSFVGLLVFVVTYAAGLATIPFAILSEIFPKSIRAHANALFGVLSGIVIFGVVKLFQVAQDEVGVYLPFWVFAVGTALTFVFVFLYIPETKGRSLDEVQEIIAGWRTNRRGKVVVETE</sequence>
<keyword evidence="2 12" id="KW-0813">Transport</keyword>
<dbReference type="InterPro" id="IPR020846">
    <property type="entry name" value="MFS_dom"/>
</dbReference>
<dbReference type="Gene3D" id="1.20.1250.20">
    <property type="entry name" value="MFS general substrate transporter like domains"/>
    <property type="match status" value="1"/>
</dbReference>
<keyword evidence="7 13" id="KW-0472">Membrane</keyword>
<feature type="transmembrane region" description="Helical" evidence="13">
    <location>
        <begin position="113"/>
        <end position="135"/>
    </location>
</feature>
<dbReference type="InterPro" id="IPR005829">
    <property type="entry name" value="Sugar_transporter_CS"/>
</dbReference>
<dbReference type="GO" id="GO:0005886">
    <property type="term" value="C:plasma membrane"/>
    <property type="evidence" value="ECO:0007669"/>
    <property type="project" value="UniProtKB-SubCell"/>
</dbReference>
<dbReference type="EnsemblMetazoa" id="AFAF018791-RA">
    <property type="protein sequence ID" value="AFAF018791-PA"/>
    <property type="gene ID" value="AFAF018791"/>
</dbReference>
<feature type="transmembrane region" description="Helical" evidence="13">
    <location>
        <begin position="88"/>
        <end position="107"/>
    </location>
</feature>
<evidence type="ECO:0000259" key="14">
    <source>
        <dbReference type="PROSITE" id="PS50850"/>
    </source>
</evidence>
<dbReference type="PANTHER" id="PTHR48021">
    <property type="match status" value="1"/>
</dbReference>
<keyword evidence="5 13" id="KW-0812">Transmembrane</keyword>
<reference evidence="15" key="2">
    <citation type="submission" date="2020-05" db="UniProtKB">
        <authorList>
            <consortium name="EnsemblMetazoa"/>
        </authorList>
    </citation>
    <scope>IDENTIFICATION</scope>
    <source>
        <strain evidence="15">FAR1</strain>
    </source>
</reference>
<evidence type="ECO:0000313" key="16">
    <source>
        <dbReference type="Proteomes" id="UP000075886"/>
    </source>
</evidence>
<dbReference type="FunFam" id="1.20.1250.20:FF:000055">
    <property type="entry name" value="Facilitated trehalose transporter Tret1-2 homolog"/>
    <property type="match status" value="1"/>
</dbReference>
<keyword evidence="3" id="KW-1003">Cell membrane</keyword>
<organism evidence="15 16">
    <name type="scientific">Anopheles farauti</name>
    <dbReference type="NCBI Taxonomy" id="69004"/>
    <lineage>
        <taxon>Eukaryota</taxon>
        <taxon>Metazoa</taxon>
        <taxon>Ecdysozoa</taxon>
        <taxon>Arthropoda</taxon>
        <taxon>Hexapoda</taxon>
        <taxon>Insecta</taxon>
        <taxon>Pterygota</taxon>
        <taxon>Neoptera</taxon>
        <taxon>Endopterygota</taxon>
        <taxon>Diptera</taxon>
        <taxon>Nematocera</taxon>
        <taxon>Culicoidea</taxon>
        <taxon>Culicidae</taxon>
        <taxon>Anophelinae</taxon>
        <taxon>Anopheles</taxon>
    </lineage>
</organism>
<dbReference type="PANTHER" id="PTHR48021:SF46">
    <property type="entry name" value="MAJOR FACILITATOR SUPERFAMILY (MFS) PROFILE DOMAIN-CONTAINING PROTEIN"/>
    <property type="match status" value="1"/>
</dbReference>
<evidence type="ECO:0000256" key="7">
    <source>
        <dbReference type="ARBA" id="ARBA00023136"/>
    </source>
</evidence>
<dbReference type="PROSITE" id="PS50850">
    <property type="entry name" value="MFS"/>
    <property type="match status" value="1"/>
</dbReference>